<dbReference type="Proteomes" id="UP000647585">
    <property type="component" value="Unassembled WGS sequence"/>
</dbReference>
<evidence type="ECO:0000313" key="3">
    <source>
        <dbReference type="Proteomes" id="UP000647585"/>
    </source>
</evidence>
<dbReference type="RefSeq" id="WP_202801290.1">
    <property type="nucleotide sequence ID" value="NZ_BMXO01000004.1"/>
</dbReference>
<dbReference type="EMBL" id="BMXO01000004">
    <property type="protein sequence ID" value="GGW53141.1"/>
    <property type="molecule type" value="Genomic_DNA"/>
</dbReference>
<evidence type="ECO:0000259" key="1">
    <source>
        <dbReference type="Pfam" id="PF08722"/>
    </source>
</evidence>
<keyword evidence="3" id="KW-1185">Reference proteome</keyword>
<reference evidence="3" key="1">
    <citation type="journal article" date="2019" name="Int. J. Syst. Evol. Microbiol.">
        <title>The Global Catalogue of Microorganisms (GCM) 10K type strain sequencing project: providing services to taxonomists for standard genome sequencing and annotation.</title>
        <authorList>
            <consortium name="The Broad Institute Genomics Platform"/>
            <consortium name="The Broad Institute Genome Sequencing Center for Infectious Disease"/>
            <person name="Wu L."/>
            <person name="Ma J."/>
        </authorList>
    </citation>
    <scope>NUCLEOTIDE SEQUENCE [LARGE SCALE GENOMIC DNA]</scope>
    <source>
        <strain evidence="3">KCTC 22157</strain>
    </source>
</reference>
<organism evidence="2 3">
    <name type="scientific">Halomonas johnsoniae</name>
    <dbReference type="NCBI Taxonomy" id="502832"/>
    <lineage>
        <taxon>Bacteria</taxon>
        <taxon>Pseudomonadati</taxon>
        <taxon>Pseudomonadota</taxon>
        <taxon>Gammaproteobacteria</taxon>
        <taxon>Oceanospirillales</taxon>
        <taxon>Halomonadaceae</taxon>
        <taxon>Halomonas</taxon>
    </lineage>
</organism>
<feature type="domain" description="TnsA endonuclease N-terminal" evidence="1">
    <location>
        <begin position="48"/>
        <end position="111"/>
    </location>
</feature>
<comment type="caution">
    <text evidence="2">The sequence shown here is derived from an EMBL/GenBank/DDBJ whole genome shotgun (WGS) entry which is preliminary data.</text>
</comment>
<dbReference type="Pfam" id="PF08722">
    <property type="entry name" value="Tn7_TnsA-like_N"/>
    <property type="match status" value="1"/>
</dbReference>
<protein>
    <recommendedName>
        <fullName evidence="1">TnsA endonuclease N-terminal domain-containing protein</fullName>
    </recommendedName>
</protein>
<dbReference type="InterPro" id="IPR014833">
    <property type="entry name" value="TnsA_N"/>
</dbReference>
<gene>
    <name evidence="2" type="ORF">GCM10007158_13090</name>
</gene>
<sequence length="114" mass="13547">MPLPTSVRKIGPTRRSVSGYYAFRGEESIAFESTLERDFLIKADFDVSVLGVISQPCEIPFHHPVTGRRYTYTPDYLVYYRLGNRHYRDYPKPLLVEVKPREKWQAHWREWSPK</sequence>
<accession>A0ABQ2WI72</accession>
<proteinExistence type="predicted"/>
<name>A0ABQ2WI72_9GAMM</name>
<evidence type="ECO:0000313" key="2">
    <source>
        <dbReference type="EMBL" id="GGW53141.1"/>
    </source>
</evidence>